<dbReference type="GO" id="GO:0006355">
    <property type="term" value="P:regulation of DNA-templated transcription"/>
    <property type="evidence" value="ECO:0007669"/>
    <property type="project" value="TreeGrafter"/>
</dbReference>
<evidence type="ECO:0000256" key="4">
    <source>
        <dbReference type="PROSITE-ProRule" id="PRU00169"/>
    </source>
</evidence>
<accession>A0A7C4RU63</accession>
<dbReference type="GO" id="GO:0000976">
    <property type="term" value="F:transcription cis-regulatory region binding"/>
    <property type="evidence" value="ECO:0007669"/>
    <property type="project" value="TreeGrafter"/>
</dbReference>
<feature type="modified residue" description="4-aspartylphosphate" evidence="4">
    <location>
        <position position="75"/>
    </location>
</feature>
<keyword evidence="3" id="KW-0238">DNA-binding</keyword>
<evidence type="ECO:0000313" key="7">
    <source>
        <dbReference type="EMBL" id="HGU34099.1"/>
    </source>
</evidence>
<sequence>MQASASSHPAEAPQAGTDASGGHPCRLLLIDDEVGFVDVLAKRIARRSFEVHKAYSGTEALRIIRDLRFDAAILDLKMEDMDGIDVLRVIKRMAPHLPVIMLTGHGCQEAAREGMEAGAFDYLTKPCEFEELMKKIELAIQSSGGCRGRDARAVRG</sequence>
<reference evidence="7" key="1">
    <citation type="journal article" date="2020" name="mSystems">
        <title>Genome- and Community-Level Interaction Insights into Carbon Utilization and Element Cycling Functions of Hydrothermarchaeota in Hydrothermal Sediment.</title>
        <authorList>
            <person name="Zhou Z."/>
            <person name="Liu Y."/>
            <person name="Xu W."/>
            <person name="Pan J."/>
            <person name="Luo Z.H."/>
            <person name="Li M."/>
        </authorList>
    </citation>
    <scope>NUCLEOTIDE SEQUENCE [LARGE SCALE GENOMIC DNA]</scope>
    <source>
        <strain evidence="7">SpSt-477</strain>
    </source>
</reference>
<dbReference type="SMART" id="SM00448">
    <property type="entry name" value="REC"/>
    <property type="match status" value="1"/>
</dbReference>
<feature type="domain" description="Response regulatory" evidence="6">
    <location>
        <begin position="26"/>
        <end position="140"/>
    </location>
</feature>
<comment type="caution">
    <text evidence="7">The sequence shown here is derived from an EMBL/GenBank/DDBJ whole genome shotgun (WGS) entry which is preliminary data.</text>
</comment>
<evidence type="ECO:0000259" key="6">
    <source>
        <dbReference type="PROSITE" id="PS50110"/>
    </source>
</evidence>
<dbReference type="InterPro" id="IPR001789">
    <property type="entry name" value="Sig_transdc_resp-reg_receiver"/>
</dbReference>
<dbReference type="PROSITE" id="PS50110">
    <property type="entry name" value="RESPONSE_REGULATORY"/>
    <property type="match status" value="1"/>
</dbReference>
<dbReference type="PANTHER" id="PTHR48111">
    <property type="entry name" value="REGULATOR OF RPOS"/>
    <property type="match status" value="1"/>
</dbReference>
<keyword evidence="1 4" id="KW-0597">Phosphoprotein</keyword>
<name>A0A7C4RU63_9BACT</name>
<dbReference type="InterPro" id="IPR039420">
    <property type="entry name" value="WalR-like"/>
</dbReference>
<evidence type="ECO:0000256" key="2">
    <source>
        <dbReference type="ARBA" id="ARBA00023012"/>
    </source>
</evidence>
<dbReference type="CDD" id="cd00156">
    <property type="entry name" value="REC"/>
    <property type="match status" value="1"/>
</dbReference>
<dbReference type="GO" id="GO:0000156">
    <property type="term" value="F:phosphorelay response regulator activity"/>
    <property type="evidence" value="ECO:0007669"/>
    <property type="project" value="TreeGrafter"/>
</dbReference>
<dbReference type="InterPro" id="IPR011006">
    <property type="entry name" value="CheY-like_superfamily"/>
</dbReference>
<proteinExistence type="predicted"/>
<evidence type="ECO:0000256" key="1">
    <source>
        <dbReference type="ARBA" id="ARBA00022553"/>
    </source>
</evidence>
<feature type="region of interest" description="Disordered" evidence="5">
    <location>
        <begin position="1"/>
        <end position="20"/>
    </location>
</feature>
<dbReference type="GO" id="GO:0032993">
    <property type="term" value="C:protein-DNA complex"/>
    <property type="evidence" value="ECO:0007669"/>
    <property type="project" value="TreeGrafter"/>
</dbReference>
<gene>
    <name evidence="7" type="ORF">ENS29_14830</name>
</gene>
<evidence type="ECO:0000256" key="5">
    <source>
        <dbReference type="SAM" id="MobiDB-lite"/>
    </source>
</evidence>
<dbReference type="Pfam" id="PF00072">
    <property type="entry name" value="Response_reg"/>
    <property type="match status" value="1"/>
</dbReference>
<dbReference type="SUPFAM" id="SSF52172">
    <property type="entry name" value="CheY-like"/>
    <property type="match status" value="1"/>
</dbReference>
<dbReference type="GO" id="GO:0005829">
    <property type="term" value="C:cytosol"/>
    <property type="evidence" value="ECO:0007669"/>
    <property type="project" value="TreeGrafter"/>
</dbReference>
<organism evidence="7">
    <name type="scientific">Desulfatirhabdium butyrativorans</name>
    <dbReference type="NCBI Taxonomy" id="340467"/>
    <lineage>
        <taxon>Bacteria</taxon>
        <taxon>Pseudomonadati</taxon>
        <taxon>Thermodesulfobacteriota</taxon>
        <taxon>Desulfobacteria</taxon>
        <taxon>Desulfobacterales</taxon>
        <taxon>Desulfatirhabdiaceae</taxon>
        <taxon>Desulfatirhabdium</taxon>
    </lineage>
</organism>
<dbReference type="PANTHER" id="PTHR48111:SF40">
    <property type="entry name" value="PHOSPHATE REGULON TRANSCRIPTIONAL REGULATORY PROTEIN PHOB"/>
    <property type="match status" value="1"/>
</dbReference>
<dbReference type="EMBL" id="DSUH01000339">
    <property type="protein sequence ID" value="HGU34099.1"/>
    <property type="molecule type" value="Genomic_DNA"/>
</dbReference>
<keyword evidence="2" id="KW-0902">Two-component regulatory system</keyword>
<dbReference type="AlphaFoldDB" id="A0A7C4RU63"/>
<evidence type="ECO:0000256" key="3">
    <source>
        <dbReference type="ARBA" id="ARBA00023125"/>
    </source>
</evidence>
<protein>
    <submittedName>
        <fullName evidence="7">Response regulator</fullName>
    </submittedName>
</protein>
<dbReference type="Gene3D" id="3.40.50.2300">
    <property type="match status" value="1"/>
</dbReference>